<dbReference type="RefSeq" id="WP_130157791.1">
    <property type="nucleotide sequence ID" value="NZ_SGIS01000016.1"/>
</dbReference>
<dbReference type="EMBL" id="SGIS01000016">
    <property type="protein sequence ID" value="RZF64295.1"/>
    <property type="molecule type" value="Genomic_DNA"/>
</dbReference>
<evidence type="ECO:0000256" key="1">
    <source>
        <dbReference type="SAM" id="Phobius"/>
    </source>
</evidence>
<organism evidence="2 3">
    <name type="scientific">Sphingomonas populi</name>
    <dbReference type="NCBI Taxonomy" id="2484750"/>
    <lineage>
        <taxon>Bacteria</taxon>
        <taxon>Pseudomonadati</taxon>
        <taxon>Pseudomonadota</taxon>
        <taxon>Alphaproteobacteria</taxon>
        <taxon>Sphingomonadales</taxon>
        <taxon>Sphingomonadaceae</taxon>
        <taxon>Sphingomonas</taxon>
    </lineage>
</organism>
<feature type="transmembrane region" description="Helical" evidence="1">
    <location>
        <begin position="35"/>
        <end position="54"/>
    </location>
</feature>
<keyword evidence="1" id="KW-1133">Transmembrane helix</keyword>
<sequence length="128" mass="12754">MTASALILIVLGTIGLFGADELAHSLLGGAGAGEAVIQVAAGGLLGFAVVNWMSRGNRIGGIYMRPLALGNLLLFTVAGLSVGKALRSGELPAVTIAPALAFCGLALAFGWLAFGHDPLPRQGASDGA</sequence>
<keyword evidence="1" id="KW-0472">Membrane</keyword>
<dbReference type="AlphaFoldDB" id="A0A4Q6XW70"/>
<reference evidence="2 3" key="1">
    <citation type="submission" date="2019-02" db="EMBL/GenBank/DDBJ databases">
        <authorList>
            <person name="Li Y."/>
        </authorList>
    </citation>
    <scope>NUCLEOTIDE SEQUENCE [LARGE SCALE GENOMIC DNA]</scope>
    <source>
        <strain evidence="2 3">3-7</strain>
    </source>
</reference>
<keyword evidence="3" id="KW-1185">Reference proteome</keyword>
<proteinExistence type="predicted"/>
<dbReference type="OrthoDB" id="2913980at2"/>
<keyword evidence="1" id="KW-0812">Transmembrane</keyword>
<accession>A0A4Q6XW70</accession>
<evidence type="ECO:0000313" key="2">
    <source>
        <dbReference type="EMBL" id="RZF64295.1"/>
    </source>
</evidence>
<dbReference type="Proteomes" id="UP000292085">
    <property type="component" value="Unassembled WGS sequence"/>
</dbReference>
<protein>
    <submittedName>
        <fullName evidence="2">Uncharacterized protein</fullName>
    </submittedName>
</protein>
<gene>
    <name evidence="2" type="ORF">EWE75_12170</name>
</gene>
<name>A0A4Q6XW70_9SPHN</name>
<feature type="transmembrane region" description="Helical" evidence="1">
    <location>
        <begin position="92"/>
        <end position="114"/>
    </location>
</feature>
<comment type="caution">
    <text evidence="2">The sequence shown here is derived from an EMBL/GenBank/DDBJ whole genome shotgun (WGS) entry which is preliminary data.</text>
</comment>
<feature type="transmembrane region" description="Helical" evidence="1">
    <location>
        <begin position="66"/>
        <end position="86"/>
    </location>
</feature>
<evidence type="ECO:0000313" key="3">
    <source>
        <dbReference type="Proteomes" id="UP000292085"/>
    </source>
</evidence>